<dbReference type="eggNOG" id="ENOG5032YDJ">
    <property type="taxonomic scope" value="Bacteria"/>
</dbReference>
<dbReference type="AlphaFoldDB" id="Q47HS5"/>
<evidence type="ECO:0000259" key="1">
    <source>
        <dbReference type="Pfam" id="PF25559"/>
    </source>
</evidence>
<reference evidence="2" key="1">
    <citation type="submission" date="2005-08" db="EMBL/GenBank/DDBJ databases">
        <title>Complete sequence of Dechloromonas aromatica RCB.</title>
        <authorList>
            <person name="Salinero K.K."/>
            <person name="Copeland A."/>
            <person name="Lucas S."/>
            <person name="Lapidus A."/>
            <person name="Barry K."/>
            <person name="Detter J.C."/>
            <person name="Glavina T."/>
            <person name="Hammon N."/>
            <person name="Israni S."/>
            <person name="Pitluck S."/>
            <person name="Di Bartolo G."/>
            <person name="Trong S."/>
            <person name="Schmutz J."/>
            <person name="Larimer F."/>
            <person name="Land M."/>
            <person name="Ivanova N."/>
            <person name="Richardson P."/>
        </authorList>
    </citation>
    <scope>NUCLEOTIDE SEQUENCE</scope>
    <source>
        <strain evidence="2">RCB</strain>
    </source>
</reference>
<dbReference type="STRING" id="159087.Daro_0850"/>
<dbReference type="Pfam" id="PF25559">
    <property type="entry name" value="DUF7931"/>
    <property type="match status" value="1"/>
</dbReference>
<dbReference type="HOGENOM" id="CLU_140975_0_0_4"/>
<dbReference type="EMBL" id="CP000089">
    <property type="protein sequence ID" value="AAZ45606.1"/>
    <property type="molecule type" value="Genomic_DNA"/>
</dbReference>
<name>Q47HS5_DECAR</name>
<organism evidence="2">
    <name type="scientific">Dechloromonas aromatica (strain RCB)</name>
    <dbReference type="NCBI Taxonomy" id="159087"/>
    <lineage>
        <taxon>Bacteria</taxon>
        <taxon>Pseudomonadati</taxon>
        <taxon>Pseudomonadota</taxon>
        <taxon>Betaproteobacteria</taxon>
        <taxon>Rhodocyclales</taxon>
        <taxon>Azonexaceae</taxon>
        <taxon>Dechloromonas</taxon>
    </lineage>
</organism>
<dbReference type="InterPro" id="IPR057691">
    <property type="entry name" value="DUF7931"/>
</dbReference>
<accession>Q47HS5</accession>
<dbReference type="KEGG" id="dar:Daro_0850"/>
<gene>
    <name evidence="2" type="ordered locus">Daro_0850</name>
</gene>
<evidence type="ECO:0000313" key="2">
    <source>
        <dbReference type="EMBL" id="AAZ45606.1"/>
    </source>
</evidence>
<protein>
    <recommendedName>
        <fullName evidence="1">DUF7931 domain-containing protein</fullName>
    </recommendedName>
</protein>
<proteinExistence type="predicted"/>
<sequence length="158" mass="18222">MARELITTWADYQTAIDRLLVIASHKIRIYDEDLLSLKLESEPRLACIKRVLQSGHDDILQMALRNATPLRQQQPILLRLLSTYGHTAAVQETPPQLAHLRDSMIIVDDKHALIRFERDLPRSKLLIDEIDEIRPYLTRFREIWTEGGESVTVTTLGL</sequence>
<feature type="domain" description="DUF7931" evidence="1">
    <location>
        <begin position="12"/>
        <end position="149"/>
    </location>
</feature>